<dbReference type="GO" id="GO:0046872">
    <property type="term" value="F:metal ion binding"/>
    <property type="evidence" value="ECO:0007669"/>
    <property type="project" value="UniProtKB-KW"/>
</dbReference>
<keyword evidence="1" id="KW-1003">Cell membrane</keyword>
<dbReference type="EC" id="3.1.4.53" evidence="7"/>
<evidence type="ECO:0000256" key="5">
    <source>
        <dbReference type="ARBA" id="ARBA00023211"/>
    </source>
</evidence>
<dbReference type="AlphaFoldDB" id="A0A645A496"/>
<evidence type="ECO:0000256" key="3">
    <source>
        <dbReference type="ARBA" id="ARBA00022723"/>
    </source>
</evidence>
<evidence type="ECO:0000259" key="6">
    <source>
        <dbReference type="Pfam" id="PF00149"/>
    </source>
</evidence>
<dbReference type="SUPFAM" id="SSF56300">
    <property type="entry name" value="Metallo-dependent phosphatases"/>
    <property type="match status" value="1"/>
</dbReference>
<evidence type="ECO:0000256" key="1">
    <source>
        <dbReference type="ARBA" id="ARBA00022475"/>
    </source>
</evidence>
<keyword evidence="4" id="KW-0472">Membrane</keyword>
<keyword evidence="2" id="KW-0997">Cell inner membrane</keyword>
<accession>A0A645A496</accession>
<sequence>MKRNKIATFMAVTILCLASCNNRNQESHLNPFDNISISENINRDKILIISDLHLGNDLSYSETVTHLERLKEFLKEVRSSNTVKELIMNGDILDEWYIPTRSDTYSGGTQADFVRKSVESNKEIFDELNSIIRDGKIKVTYIPGNHDMGFTPENIDIAMPGVNQARDTDGKFPLGTYNPEDYPQIAIEHGHRYDFFCAMTPGANESDAPGAILAPGYFFARIAANSFVNPTTPEAATKVPEVKLNDAGNPEQMSKYIYYGLWKTVIENVIYVKDDFSEPIIITNLGNYTKTYSINDIIPRNNPLTGKIEMNLYDGLFTQDNWDSRAKYNNVPVMTKIDTAIVGSLKTKFIDDMSQLQYFDNSSSDTRIVVFGHTHKPMIKSSTNSKGEICIYVNSGTWEDHKTRDKYEVVDQDTINMHFVLITPTKAGHNHLQIGLYQYRNGNHFKAEAMELSL</sequence>
<evidence type="ECO:0000256" key="4">
    <source>
        <dbReference type="ARBA" id="ARBA00023136"/>
    </source>
</evidence>
<keyword evidence="7" id="KW-0378">Hydrolase</keyword>
<dbReference type="InterPro" id="IPR029052">
    <property type="entry name" value="Metallo-depent_PP-like"/>
</dbReference>
<dbReference type="EMBL" id="VSSQ01011804">
    <property type="protein sequence ID" value="MPM47756.1"/>
    <property type="molecule type" value="Genomic_DNA"/>
</dbReference>
<name>A0A645A496_9ZZZZ</name>
<dbReference type="Pfam" id="PF00149">
    <property type="entry name" value="Metallophos"/>
    <property type="match status" value="1"/>
</dbReference>
<reference evidence="7" key="1">
    <citation type="submission" date="2019-08" db="EMBL/GenBank/DDBJ databases">
        <authorList>
            <person name="Kucharzyk K."/>
            <person name="Murdoch R.W."/>
            <person name="Higgins S."/>
            <person name="Loffler F."/>
        </authorList>
    </citation>
    <scope>NUCLEOTIDE SEQUENCE</scope>
</reference>
<organism evidence="7">
    <name type="scientific">bioreactor metagenome</name>
    <dbReference type="NCBI Taxonomy" id="1076179"/>
    <lineage>
        <taxon>unclassified sequences</taxon>
        <taxon>metagenomes</taxon>
        <taxon>ecological metagenomes</taxon>
    </lineage>
</organism>
<comment type="caution">
    <text evidence="7">The sequence shown here is derived from an EMBL/GenBank/DDBJ whole genome shotgun (WGS) entry which is preliminary data.</text>
</comment>
<evidence type="ECO:0000313" key="7">
    <source>
        <dbReference type="EMBL" id="MPM47756.1"/>
    </source>
</evidence>
<protein>
    <submittedName>
        <fullName evidence="7">3',5'-cyclic adenosine monophosphate phosphodiesterase CpdA</fullName>
        <ecNumber evidence="7">3.1.4.53</ecNumber>
    </submittedName>
</protein>
<dbReference type="InterPro" id="IPR004843">
    <property type="entry name" value="Calcineurin-like_PHP"/>
</dbReference>
<dbReference type="Gene3D" id="3.60.21.10">
    <property type="match status" value="2"/>
</dbReference>
<gene>
    <name evidence="7" type="primary">cpdA_61</name>
    <name evidence="7" type="ORF">SDC9_94472</name>
</gene>
<dbReference type="GO" id="GO:0008758">
    <property type="term" value="F:UDP-2,3-diacylglucosamine hydrolase activity"/>
    <property type="evidence" value="ECO:0007669"/>
    <property type="project" value="TreeGrafter"/>
</dbReference>
<dbReference type="GO" id="GO:0004115">
    <property type="term" value="F:3',5'-cyclic-AMP phosphodiesterase activity"/>
    <property type="evidence" value="ECO:0007669"/>
    <property type="project" value="UniProtKB-EC"/>
</dbReference>
<evidence type="ECO:0000256" key="2">
    <source>
        <dbReference type="ARBA" id="ARBA00022519"/>
    </source>
</evidence>
<dbReference type="PANTHER" id="PTHR34990">
    <property type="entry name" value="UDP-2,3-DIACYLGLUCOSAMINE HYDROLASE-RELATED"/>
    <property type="match status" value="1"/>
</dbReference>
<dbReference type="GO" id="GO:0016020">
    <property type="term" value="C:membrane"/>
    <property type="evidence" value="ECO:0007669"/>
    <property type="project" value="GOC"/>
</dbReference>
<dbReference type="GO" id="GO:0009245">
    <property type="term" value="P:lipid A biosynthetic process"/>
    <property type="evidence" value="ECO:0007669"/>
    <property type="project" value="TreeGrafter"/>
</dbReference>
<feature type="domain" description="Calcineurin-like phosphoesterase" evidence="6">
    <location>
        <begin position="45"/>
        <end position="192"/>
    </location>
</feature>
<keyword evidence="5" id="KW-0464">Manganese</keyword>
<dbReference type="InterPro" id="IPR043461">
    <property type="entry name" value="LpxH-like"/>
</dbReference>
<keyword evidence="3" id="KW-0479">Metal-binding</keyword>
<proteinExistence type="predicted"/>